<dbReference type="PANTHER" id="PTHR11934">
    <property type="entry name" value="RIBOSE-5-PHOSPHATE ISOMERASE"/>
    <property type="match status" value="1"/>
</dbReference>
<evidence type="ECO:0000256" key="1">
    <source>
        <dbReference type="ARBA" id="ARBA00004988"/>
    </source>
</evidence>
<dbReference type="PANTHER" id="PTHR11934:SF0">
    <property type="entry name" value="RIBOSE-5-PHOSPHATE ISOMERASE"/>
    <property type="match status" value="1"/>
</dbReference>
<comment type="pathway">
    <text evidence="1">Carbohydrate degradation; pentose phosphate pathway; D-ribose 5-phosphate from D-ribulose 5-phosphate (non-oxidative stage): step 1/1.</text>
</comment>
<feature type="non-terminal residue" evidence="6">
    <location>
        <position position="1"/>
    </location>
</feature>
<name>A0ABU7B0S4_9TELE</name>
<dbReference type="EC" id="5.3.1.6" evidence="3"/>
<dbReference type="InterPro" id="IPR004788">
    <property type="entry name" value="Ribose5P_isomerase_type_A"/>
</dbReference>
<accession>A0ABU7B0S4</accession>
<protein>
    <recommendedName>
        <fullName evidence="3">ribose-5-phosphate isomerase</fullName>
        <ecNumber evidence="3">5.3.1.6</ecNumber>
    </recommendedName>
    <alternativeName>
        <fullName evidence="5">Phosphoriboisomerase</fullName>
    </alternativeName>
</protein>
<dbReference type="Proteomes" id="UP001345963">
    <property type="component" value="Unassembled WGS sequence"/>
</dbReference>
<keyword evidence="4" id="KW-0413">Isomerase</keyword>
<dbReference type="InterPro" id="IPR037171">
    <property type="entry name" value="NagB/RpiA_transferase-like"/>
</dbReference>
<organism evidence="6 7">
    <name type="scientific">Ataeniobius toweri</name>
    <dbReference type="NCBI Taxonomy" id="208326"/>
    <lineage>
        <taxon>Eukaryota</taxon>
        <taxon>Metazoa</taxon>
        <taxon>Chordata</taxon>
        <taxon>Craniata</taxon>
        <taxon>Vertebrata</taxon>
        <taxon>Euteleostomi</taxon>
        <taxon>Actinopterygii</taxon>
        <taxon>Neopterygii</taxon>
        <taxon>Teleostei</taxon>
        <taxon>Neoteleostei</taxon>
        <taxon>Acanthomorphata</taxon>
        <taxon>Ovalentaria</taxon>
        <taxon>Atherinomorphae</taxon>
        <taxon>Cyprinodontiformes</taxon>
        <taxon>Goodeidae</taxon>
        <taxon>Ataeniobius</taxon>
    </lineage>
</organism>
<proteinExistence type="inferred from homology"/>
<comment type="caution">
    <text evidence="6">The sequence shown here is derived from an EMBL/GenBank/DDBJ whole genome shotgun (WGS) entry which is preliminary data.</text>
</comment>
<evidence type="ECO:0000313" key="6">
    <source>
        <dbReference type="EMBL" id="MED6243159.1"/>
    </source>
</evidence>
<dbReference type="Gene3D" id="3.40.50.1360">
    <property type="match status" value="1"/>
</dbReference>
<evidence type="ECO:0000256" key="2">
    <source>
        <dbReference type="ARBA" id="ARBA00008088"/>
    </source>
</evidence>
<evidence type="ECO:0000256" key="4">
    <source>
        <dbReference type="ARBA" id="ARBA00023235"/>
    </source>
</evidence>
<evidence type="ECO:0000313" key="7">
    <source>
        <dbReference type="Proteomes" id="UP001345963"/>
    </source>
</evidence>
<dbReference type="SUPFAM" id="SSF100950">
    <property type="entry name" value="NagB/RpiA/CoA transferase-like"/>
    <property type="match status" value="1"/>
</dbReference>
<feature type="non-terminal residue" evidence="6">
    <location>
        <position position="71"/>
    </location>
</feature>
<reference evidence="6 7" key="1">
    <citation type="submission" date="2021-07" db="EMBL/GenBank/DDBJ databases">
        <authorList>
            <person name="Palmer J.M."/>
        </authorList>
    </citation>
    <scope>NUCLEOTIDE SEQUENCE [LARGE SCALE GENOMIC DNA]</scope>
    <source>
        <strain evidence="6 7">AT_MEX2019</strain>
        <tissue evidence="6">Muscle</tissue>
    </source>
</reference>
<evidence type="ECO:0000256" key="5">
    <source>
        <dbReference type="ARBA" id="ARBA00029734"/>
    </source>
</evidence>
<keyword evidence="7" id="KW-1185">Reference proteome</keyword>
<gene>
    <name evidence="6" type="ORF">ATANTOWER_015894</name>
</gene>
<dbReference type="EMBL" id="JAHUTI010032796">
    <property type="protein sequence ID" value="MED6243159.1"/>
    <property type="molecule type" value="Genomic_DNA"/>
</dbReference>
<comment type="similarity">
    <text evidence="2">Belongs to the ribose 5-phosphate isomerase family.</text>
</comment>
<sequence length="71" mass="7517">NNQVVGVGSGSTIVYAVDRLAERVRQEKLNIVCVPTSFQLIPPISALYPPTGSAADFAAWPYAIGSGKTPR</sequence>
<evidence type="ECO:0000256" key="3">
    <source>
        <dbReference type="ARBA" id="ARBA00011959"/>
    </source>
</evidence>